<dbReference type="OrthoDB" id="547746at2759"/>
<protein>
    <submittedName>
        <fullName evidence="2">Uncharacterized protein</fullName>
    </submittedName>
</protein>
<accession>V4AUJ9</accession>
<sequence length="187" mass="20329">MVPQPIRNPVSQQAIPRLPMVQQPIASTTIESYQTSSIPVMSTSRNLITVPIQEEQYRHPGAFPAPIGAVPGGFPGQVNPLAPMQQFNSSAQVSSSQYPPQISMAGAHFTTAGVPHPHHVPPPQIMSGQNQPRFSSPHQPFDDKHPPQFNQPGGSPRLPWNSGSRPPGPVPPTQRPHGENSSYNQYY</sequence>
<evidence type="ECO:0000256" key="1">
    <source>
        <dbReference type="SAM" id="MobiDB-lite"/>
    </source>
</evidence>
<feature type="compositionally biased region" description="Polar residues" evidence="1">
    <location>
        <begin position="126"/>
        <end position="138"/>
    </location>
</feature>
<dbReference type="HOGENOM" id="CLU_1449261_0_0_1"/>
<dbReference type="AlphaFoldDB" id="V4AUJ9"/>
<feature type="region of interest" description="Disordered" evidence="1">
    <location>
        <begin position="110"/>
        <end position="187"/>
    </location>
</feature>
<dbReference type="KEGG" id="lgi:LOTGIDRAFT_172925"/>
<dbReference type="Proteomes" id="UP000030746">
    <property type="component" value="Unassembled WGS sequence"/>
</dbReference>
<proteinExistence type="predicted"/>
<gene>
    <name evidence="2" type="ORF">LOTGIDRAFT_172925</name>
</gene>
<dbReference type="RefSeq" id="XP_009048354.1">
    <property type="nucleotide sequence ID" value="XM_009050106.1"/>
</dbReference>
<keyword evidence="3" id="KW-1185">Reference proteome</keyword>
<dbReference type="CTD" id="20242241"/>
<dbReference type="GeneID" id="20242241"/>
<evidence type="ECO:0000313" key="3">
    <source>
        <dbReference type="Proteomes" id="UP000030746"/>
    </source>
</evidence>
<name>V4AUJ9_LOTGI</name>
<dbReference type="EMBL" id="KB200592">
    <property type="protein sequence ID" value="ESP00993.1"/>
    <property type="molecule type" value="Genomic_DNA"/>
</dbReference>
<organism evidence="2 3">
    <name type="scientific">Lottia gigantea</name>
    <name type="common">Giant owl limpet</name>
    <dbReference type="NCBI Taxonomy" id="225164"/>
    <lineage>
        <taxon>Eukaryota</taxon>
        <taxon>Metazoa</taxon>
        <taxon>Spiralia</taxon>
        <taxon>Lophotrochozoa</taxon>
        <taxon>Mollusca</taxon>
        <taxon>Gastropoda</taxon>
        <taxon>Patellogastropoda</taxon>
        <taxon>Lottioidea</taxon>
        <taxon>Lottiidae</taxon>
        <taxon>Lottia</taxon>
    </lineage>
</organism>
<reference evidence="2 3" key="1">
    <citation type="journal article" date="2013" name="Nature">
        <title>Insights into bilaterian evolution from three spiralian genomes.</title>
        <authorList>
            <person name="Simakov O."/>
            <person name="Marletaz F."/>
            <person name="Cho S.J."/>
            <person name="Edsinger-Gonzales E."/>
            <person name="Havlak P."/>
            <person name="Hellsten U."/>
            <person name="Kuo D.H."/>
            <person name="Larsson T."/>
            <person name="Lv J."/>
            <person name="Arendt D."/>
            <person name="Savage R."/>
            <person name="Osoegawa K."/>
            <person name="de Jong P."/>
            <person name="Grimwood J."/>
            <person name="Chapman J.A."/>
            <person name="Shapiro H."/>
            <person name="Aerts A."/>
            <person name="Otillar R.P."/>
            <person name="Terry A.Y."/>
            <person name="Boore J.L."/>
            <person name="Grigoriev I.V."/>
            <person name="Lindberg D.R."/>
            <person name="Seaver E.C."/>
            <person name="Weisblat D.A."/>
            <person name="Putnam N.H."/>
            <person name="Rokhsar D.S."/>
        </authorList>
    </citation>
    <scope>NUCLEOTIDE SEQUENCE [LARGE SCALE GENOMIC DNA]</scope>
</reference>
<evidence type="ECO:0000313" key="2">
    <source>
        <dbReference type="EMBL" id="ESP00993.1"/>
    </source>
</evidence>